<dbReference type="Proteomes" id="UP000001357">
    <property type="component" value="Unassembled WGS sequence"/>
</dbReference>
<protein>
    <recommendedName>
        <fullName evidence="1">PH domain-containing protein</fullName>
    </recommendedName>
</protein>
<feature type="non-terminal residue" evidence="2">
    <location>
        <position position="50"/>
    </location>
</feature>
<evidence type="ECO:0000259" key="1">
    <source>
        <dbReference type="PROSITE" id="PS50003"/>
    </source>
</evidence>
<gene>
    <name evidence="2" type="ORF">MONBRDRAFT_3675</name>
</gene>
<proteinExistence type="predicted"/>
<dbReference type="SUPFAM" id="SSF50729">
    <property type="entry name" value="PH domain-like"/>
    <property type="match status" value="1"/>
</dbReference>
<dbReference type="PANTHER" id="PTHR14336:SF15">
    <property type="entry name" value="DUAL ADAPTER FOR PHOSPHOTYROSINE AND 3-PHOSPHOTYROSINE AND 3-PHOSPHOINOSITIDE"/>
    <property type="match status" value="1"/>
</dbReference>
<dbReference type="PANTHER" id="PTHR14336">
    <property type="entry name" value="TANDEM PH DOMAIN CONTAINING PROTEIN"/>
    <property type="match status" value="1"/>
</dbReference>
<organism evidence="2 3">
    <name type="scientific">Monosiga brevicollis</name>
    <name type="common">Choanoflagellate</name>
    <dbReference type="NCBI Taxonomy" id="81824"/>
    <lineage>
        <taxon>Eukaryota</taxon>
        <taxon>Choanoflagellata</taxon>
        <taxon>Craspedida</taxon>
        <taxon>Salpingoecidae</taxon>
        <taxon>Monosiga</taxon>
    </lineage>
</organism>
<dbReference type="AlphaFoldDB" id="A9UPU0"/>
<dbReference type="InterPro" id="IPR011993">
    <property type="entry name" value="PH-like_dom_sf"/>
</dbReference>
<accession>A9UPU0</accession>
<dbReference type="KEGG" id="mbr:MONBRDRAFT_3675"/>
<dbReference type="PROSITE" id="PS50003">
    <property type="entry name" value="PH_DOMAIN"/>
    <property type="match status" value="1"/>
</dbReference>
<sequence length="50" mass="5752">MPAALASGYLVKEGAKVRNWKRRWFTLDRHGVLRYFRDEAASKSLGTLDL</sequence>
<dbReference type="GeneID" id="5887771"/>
<dbReference type="InterPro" id="IPR051707">
    <property type="entry name" value="PI-Interact_SigTrans_Reg"/>
</dbReference>
<dbReference type="Pfam" id="PF00169">
    <property type="entry name" value="PH"/>
    <property type="match status" value="1"/>
</dbReference>
<evidence type="ECO:0000313" key="3">
    <source>
        <dbReference type="Proteomes" id="UP000001357"/>
    </source>
</evidence>
<dbReference type="EMBL" id="CH991543">
    <property type="protein sequence ID" value="EDQ92479.1"/>
    <property type="molecule type" value="Genomic_DNA"/>
</dbReference>
<name>A9UPU0_MONBE</name>
<keyword evidence="3" id="KW-1185">Reference proteome</keyword>
<evidence type="ECO:0000313" key="2">
    <source>
        <dbReference type="EMBL" id="EDQ92479.1"/>
    </source>
</evidence>
<reference evidence="2 3" key="1">
    <citation type="journal article" date="2008" name="Nature">
        <title>The genome of the choanoflagellate Monosiga brevicollis and the origin of metazoans.</title>
        <authorList>
            <consortium name="JGI Sequencing"/>
            <person name="King N."/>
            <person name="Westbrook M.J."/>
            <person name="Young S.L."/>
            <person name="Kuo A."/>
            <person name="Abedin M."/>
            <person name="Chapman J."/>
            <person name="Fairclough S."/>
            <person name="Hellsten U."/>
            <person name="Isogai Y."/>
            <person name="Letunic I."/>
            <person name="Marr M."/>
            <person name="Pincus D."/>
            <person name="Putnam N."/>
            <person name="Rokas A."/>
            <person name="Wright K.J."/>
            <person name="Zuzow R."/>
            <person name="Dirks W."/>
            <person name="Good M."/>
            <person name="Goodstein D."/>
            <person name="Lemons D."/>
            <person name="Li W."/>
            <person name="Lyons J.B."/>
            <person name="Morris A."/>
            <person name="Nichols S."/>
            <person name="Richter D.J."/>
            <person name="Salamov A."/>
            <person name="Bork P."/>
            <person name="Lim W.A."/>
            <person name="Manning G."/>
            <person name="Miller W.T."/>
            <person name="McGinnis W."/>
            <person name="Shapiro H."/>
            <person name="Tjian R."/>
            <person name="Grigoriev I.V."/>
            <person name="Rokhsar D."/>
        </authorList>
    </citation>
    <scope>NUCLEOTIDE SEQUENCE [LARGE SCALE GENOMIC DNA]</scope>
    <source>
        <strain evidence="3">MX1 / ATCC 50154</strain>
    </source>
</reference>
<dbReference type="RefSeq" id="XP_001742241.1">
    <property type="nucleotide sequence ID" value="XM_001742189.1"/>
</dbReference>
<feature type="domain" description="PH" evidence="1">
    <location>
        <begin position="3"/>
        <end position="50"/>
    </location>
</feature>
<dbReference type="Gene3D" id="2.30.29.30">
    <property type="entry name" value="Pleckstrin-homology domain (PH domain)/Phosphotyrosine-binding domain (PTB)"/>
    <property type="match status" value="1"/>
</dbReference>
<dbReference type="InParanoid" id="A9UPU0"/>
<dbReference type="InterPro" id="IPR001849">
    <property type="entry name" value="PH_domain"/>
</dbReference>